<feature type="binding site" evidence="7">
    <location>
        <position position="83"/>
    </location>
    <ligand>
        <name>Zn(2+)</name>
        <dbReference type="ChEBI" id="CHEBI:29105"/>
    </ligand>
</feature>
<dbReference type="PANTHER" id="PTHR33202">
    <property type="entry name" value="ZINC UPTAKE REGULATION PROTEIN"/>
    <property type="match status" value="1"/>
</dbReference>
<dbReference type="InterPro" id="IPR043135">
    <property type="entry name" value="Fur_C"/>
</dbReference>
<dbReference type="SUPFAM" id="SSF46785">
    <property type="entry name" value="Winged helix' DNA-binding domain"/>
    <property type="match status" value="1"/>
</dbReference>
<comment type="similarity">
    <text evidence="1">Belongs to the Fur family.</text>
</comment>
<dbReference type="CDD" id="cd07153">
    <property type="entry name" value="Fur_like"/>
    <property type="match status" value="1"/>
</dbReference>
<accession>A0A6G8QB16</accession>
<keyword evidence="3 7" id="KW-0862">Zinc</keyword>
<feature type="binding site" evidence="8">
    <location>
        <position position="77"/>
    </location>
    <ligand>
        <name>Fe cation</name>
        <dbReference type="ChEBI" id="CHEBI:24875"/>
    </ligand>
</feature>
<evidence type="ECO:0000256" key="5">
    <source>
        <dbReference type="ARBA" id="ARBA00023125"/>
    </source>
</evidence>
<gene>
    <name evidence="9" type="ORF">GBA63_13990</name>
</gene>
<evidence type="ECO:0000256" key="7">
    <source>
        <dbReference type="PIRSR" id="PIRSR602481-1"/>
    </source>
</evidence>
<proteinExistence type="inferred from homology"/>
<comment type="cofactor">
    <cofactor evidence="8">
        <name>Mn(2+)</name>
        <dbReference type="ChEBI" id="CHEBI:29035"/>
    </cofactor>
    <cofactor evidence="8">
        <name>Fe(2+)</name>
        <dbReference type="ChEBI" id="CHEBI:29033"/>
    </cofactor>
    <text evidence="8">Binds 1 Mn(2+) or Fe(2+) ion per subunit.</text>
</comment>
<dbReference type="InterPro" id="IPR036388">
    <property type="entry name" value="WH-like_DNA-bd_sf"/>
</dbReference>
<dbReference type="Pfam" id="PF01475">
    <property type="entry name" value="FUR"/>
    <property type="match status" value="1"/>
</dbReference>
<evidence type="ECO:0000256" key="3">
    <source>
        <dbReference type="ARBA" id="ARBA00022833"/>
    </source>
</evidence>
<evidence type="ECO:0000313" key="9">
    <source>
        <dbReference type="EMBL" id="QIN83623.1"/>
    </source>
</evidence>
<evidence type="ECO:0000256" key="1">
    <source>
        <dbReference type="ARBA" id="ARBA00007957"/>
    </source>
</evidence>
<evidence type="ECO:0000313" key="10">
    <source>
        <dbReference type="Proteomes" id="UP000501452"/>
    </source>
</evidence>
<dbReference type="PANTHER" id="PTHR33202:SF22">
    <property type="entry name" value="HYDROGEN PEROXIDE SENSITIVE REPRESSOR"/>
    <property type="match status" value="1"/>
</dbReference>
<dbReference type="Gene3D" id="1.10.10.10">
    <property type="entry name" value="Winged helix-like DNA-binding domain superfamily/Winged helix DNA-binding domain"/>
    <property type="match status" value="1"/>
</dbReference>
<dbReference type="Gene3D" id="3.30.1490.190">
    <property type="match status" value="1"/>
</dbReference>
<evidence type="ECO:0000256" key="2">
    <source>
        <dbReference type="ARBA" id="ARBA00022491"/>
    </source>
</evidence>
<comment type="cofactor">
    <cofactor evidence="7">
        <name>Zn(2+)</name>
        <dbReference type="ChEBI" id="CHEBI:29105"/>
    </cofactor>
    <text evidence="7">Binds 1 zinc ion per subunit.</text>
</comment>
<dbReference type="GO" id="GO:1900376">
    <property type="term" value="P:regulation of secondary metabolite biosynthetic process"/>
    <property type="evidence" value="ECO:0007669"/>
    <property type="project" value="TreeGrafter"/>
</dbReference>
<keyword evidence="6" id="KW-0804">Transcription</keyword>
<dbReference type="InterPro" id="IPR002481">
    <property type="entry name" value="FUR"/>
</dbReference>
<sequence>MGKTRNTRQRNAILKSIRDAEGPLSVGEIHVRSRTEIPGLGIATVYRAVKALREEGEVVLVELPGEEPRYEPVGRGHHHHFRCLSCDQTFDLAGCPVGIPRGTTLPGGFTVEEHKLTLYGRCSDCA</sequence>
<dbReference type="GO" id="GO:0003700">
    <property type="term" value="F:DNA-binding transcription factor activity"/>
    <property type="evidence" value="ECO:0007669"/>
    <property type="project" value="InterPro"/>
</dbReference>
<dbReference type="RefSeq" id="WP_166177097.1">
    <property type="nucleotide sequence ID" value="NZ_CP045119.1"/>
</dbReference>
<keyword evidence="7" id="KW-0479">Metal-binding</keyword>
<dbReference type="EMBL" id="CP045119">
    <property type="protein sequence ID" value="QIN83623.1"/>
    <property type="molecule type" value="Genomic_DNA"/>
</dbReference>
<feature type="binding site" evidence="7">
    <location>
        <position position="122"/>
    </location>
    <ligand>
        <name>Zn(2+)</name>
        <dbReference type="ChEBI" id="CHEBI:29105"/>
    </ligand>
</feature>
<feature type="binding site" evidence="7">
    <location>
        <position position="125"/>
    </location>
    <ligand>
        <name>Zn(2+)</name>
        <dbReference type="ChEBI" id="CHEBI:29105"/>
    </ligand>
</feature>
<feature type="binding site" evidence="7">
    <location>
        <position position="86"/>
    </location>
    <ligand>
        <name>Zn(2+)</name>
        <dbReference type="ChEBI" id="CHEBI:29105"/>
    </ligand>
</feature>
<dbReference type="Proteomes" id="UP000501452">
    <property type="component" value="Chromosome"/>
</dbReference>
<evidence type="ECO:0000256" key="6">
    <source>
        <dbReference type="ARBA" id="ARBA00023163"/>
    </source>
</evidence>
<evidence type="ECO:0000256" key="8">
    <source>
        <dbReference type="PIRSR" id="PIRSR602481-2"/>
    </source>
</evidence>
<keyword evidence="2" id="KW-0678">Repressor</keyword>
<keyword evidence="5" id="KW-0238">DNA-binding</keyword>
<dbReference type="KEGG" id="rub:GBA63_13990"/>
<reference evidence="9 10" key="1">
    <citation type="submission" date="2019-10" db="EMBL/GenBank/DDBJ databases">
        <title>Rubrobacter sp nov SCSIO 52090 isolated from a deep-sea sediment in the South China Sea.</title>
        <authorList>
            <person name="Chen R.W."/>
        </authorList>
    </citation>
    <scope>NUCLEOTIDE SEQUENCE [LARGE SCALE GENOMIC DNA]</scope>
    <source>
        <strain evidence="9 10">SCSIO 52909</strain>
    </source>
</reference>
<dbReference type="InterPro" id="IPR036390">
    <property type="entry name" value="WH_DNA-bd_sf"/>
</dbReference>
<feature type="binding site" evidence="8">
    <location>
        <position position="114"/>
    </location>
    <ligand>
        <name>Fe cation</name>
        <dbReference type="ChEBI" id="CHEBI:24875"/>
    </ligand>
</feature>
<dbReference type="GO" id="GO:0000976">
    <property type="term" value="F:transcription cis-regulatory region binding"/>
    <property type="evidence" value="ECO:0007669"/>
    <property type="project" value="TreeGrafter"/>
</dbReference>
<name>A0A6G8QB16_9ACTN</name>
<keyword evidence="8" id="KW-0408">Iron</keyword>
<organism evidence="9 10">
    <name type="scientific">Rubrobacter tropicus</name>
    <dbReference type="NCBI Taxonomy" id="2653851"/>
    <lineage>
        <taxon>Bacteria</taxon>
        <taxon>Bacillati</taxon>
        <taxon>Actinomycetota</taxon>
        <taxon>Rubrobacteria</taxon>
        <taxon>Rubrobacterales</taxon>
        <taxon>Rubrobacteraceae</taxon>
        <taxon>Rubrobacter</taxon>
    </lineage>
</organism>
<protein>
    <submittedName>
        <fullName evidence="9">Transcriptional repressor</fullName>
    </submittedName>
</protein>
<keyword evidence="4" id="KW-0805">Transcription regulation</keyword>
<evidence type="ECO:0000256" key="4">
    <source>
        <dbReference type="ARBA" id="ARBA00023015"/>
    </source>
</evidence>
<dbReference type="AlphaFoldDB" id="A0A6G8QB16"/>
<dbReference type="GO" id="GO:0008270">
    <property type="term" value="F:zinc ion binding"/>
    <property type="evidence" value="ECO:0007669"/>
    <property type="project" value="TreeGrafter"/>
</dbReference>
<dbReference type="GO" id="GO:0045892">
    <property type="term" value="P:negative regulation of DNA-templated transcription"/>
    <property type="evidence" value="ECO:0007669"/>
    <property type="project" value="TreeGrafter"/>
</dbReference>
<keyword evidence="10" id="KW-1185">Reference proteome</keyword>